<evidence type="ECO:0000256" key="6">
    <source>
        <dbReference type="ARBA" id="ARBA00022759"/>
    </source>
</evidence>
<evidence type="ECO:0000256" key="11">
    <source>
        <dbReference type="ARBA" id="ARBA00023204"/>
    </source>
</evidence>
<name>A0A564YIG5_HYMDI</name>
<evidence type="ECO:0000256" key="2">
    <source>
        <dbReference type="ARBA" id="ARBA00004123"/>
    </source>
</evidence>
<evidence type="ECO:0000256" key="7">
    <source>
        <dbReference type="ARBA" id="ARBA00022763"/>
    </source>
</evidence>
<dbReference type="GO" id="GO:0046872">
    <property type="term" value="F:metal ion binding"/>
    <property type="evidence" value="ECO:0007669"/>
    <property type="project" value="UniProtKB-UniRule"/>
</dbReference>
<accession>A0A564YIG5</accession>
<evidence type="ECO:0000256" key="13">
    <source>
        <dbReference type="RuleBase" id="RU369042"/>
    </source>
</evidence>
<comment type="function">
    <text evidence="13">Interacts with EME1 to form a DNA structure-specific endonuclease with substrate preference for branched DNA structures with a 5'-end at the branch nick. Typical substrates include 3'-flap structures, D-loops, replication forks and nicked Holliday junctions. May be required in mitosis for the processing of stalled or collapsed replication fork intermediates. May be required in meiosis for the repair of meiosis-specific double strand breaks subsequent to single-end invasion (SEI).</text>
</comment>
<evidence type="ECO:0000256" key="8">
    <source>
        <dbReference type="ARBA" id="ARBA00022801"/>
    </source>
</evidence>
<dbReference type="Proteomes" id="UP000321570">
    <property type="component" value="Unassembled WGS sequence"/>
</dbReference>
<dbReference type="GO" id="GO:0008821">
    <property type="term" value="F:crossover junction DNA endonuclease activity"/>
    <property type="evidence" value="ECO:0007669"/>
    <property type="project" value="UniProtKB-UniRule"/>
</dbReference>
<dbReference type="PANTHER" id="PTHR13451">
    <property type="entry name" value="CLASS II CROSSOVER JUNCTION ENDONUCLEASE MUS81"/>
    <property type="match status" value="1"/>
</dbReference>
<dbReference type="InterPro" id="IPR042530">
    <property type="entry name" value="EME1/EME2_C"/>
</dbReference>
<dbReference type="GO" id="GO:0000727">
    <property type="term" value="P:double-strand break repair via break-induced replication"/>
    <property type="evidence" value="ECO:0007669"/>
    <property type="project" value="UniProtKB-UniRule"/>
</dbReference>
<feature type="domain" description="ERCC4" evidence="14">
    <location>
        <begin position="81"/>
        <end position="177"/>
    </location>
</feature>
<sequence length="348" mass="39279">MSFTGNDVEIPQPSQMENVPLPEISTSNGQYIHPVTFSHQCLVQPTHIPIAQASGNVASDIIHNGNLVPVDYIPRSSYEIILIVDVRETFNKVKFDEIARIRGVKWELSSLPVGDFLWLAREVGGSTSRKEIVLGMVAERKRADDLASSIVDGRFVEQKSRMQKLGFRKMYIFEECKNMYNLRISHETLLQAMINSELVDGCDVITCSNSDQCTAYLTSLTNFLASKSKKYDLAVYSDGRRPKEDPHNIEGLWGIPWSEYVDIGKKSPALPMREQFGLHLLQIHSITGVKAKEIVSLFPTPRSLFEAYDRLFSEDQKKNMLVEGVGSSNLKSINKKASEIIYQLYNIL</sequence>
<dbReference type="InterPro" id="IPR006166">
    <property type="entry name" value="ERCC4_domain"/>
</dbReference>
<comment type="similarity">
    <text evidence="3 13">Belongs to the XPF family.</text>
</comment>
<keyword evidence="11 13" id="KW-0234">DNA repair</keyword>
<evidence type="ECO:0000256" key="1">
    <source>
        <dbReference type="ARBA" id="ARBA00001946"/>
    </source>
</evidence>
<proteinExistence type="inferred from homology"/>
<comment type="subcellular location">
    <subcellularLocation>
        <location evidence="2 13">Nucleus</location>
    </subcellularLocation>
</comment>
<dbReference type="GO" id="GO:0003677">
    <property type="term" value="F:DNA binding"/>
    <property type="evidence" value="ECO:0007669"/>
    <property type="project" value="UniProtKB-UniRule"/>
</dbReference>
<evidence type="ECO:0000256" key="3">
    <source>
        <dbReference type="ARBA" id="ARBA00010015"/>
    </source>
</evidence>
<dbReference type="InterPro" id="IPR047416">
    <property type="entry name" value="XPF_nuclease_Mus81"/>
</dbReference>
<dbReference type="GO" id="GO:0006308">
    <property type="term" value="P:DNA catabolic process"/>
    <property type="evidence" value="ECO:0007669"/>
    <property type="project" value="UniProtKB-UniRule"/>
</dbReference>
<dbReference type="Gene3D" id="1.10.150.670">
    <property type="entry name" value="Crossover junction endonuclease EME1, DNA-binding domain"/>
    <property type="match status" value="1"/>
</dbReference>
<dbReference type="GO" id="GO:0000712">
    <property type="term" value="P:resolution of meiotic recombination intermediates"/>
    <property type="evidence" value="ECO:0007669"/>
    <property type="project" value="TreeGrafter"/>
</dbReference>
<keyword evidence="7 13" id="KW-0227">DNA damage</keyword>
<dbReference type="SMART" id="SM00891">
    <property type="entry name" value="ERCC4"/>
    <property type="match status" value="1"/>
</dbReference>
<dbReference type="GO" id="GO:0031573">
    <property type="term" value="P:mitotic intra-S DNA damage checkpoint signaling"/>
    <property type="evidence" value="ECO:0007669"/>
    <property type="project" value="TreeGrafter"/>
</dbReference>
<dbReference type="CDD" id="cd20074">
    <property type="entry name" value="XPF_nuclease_Mus81"/>
    <property type="match status" value="1"/>
</dbReference>
<dbReference type="Pfam" id="PF02732">
    <property type="entry name" value="ERCC4"/>
    <property type="match status" value="1"/>
</dbReference>
<evidence type="ECO:0000256" key="10">
    <source>
        <dbReference type="ARBA" id="ARBA00023172"/>
    </source>
</evidence>
<keyword evidence="10 13" id="KW-0233">DNA recombination</keyword>
<dbReference type="GO" id="GO:0048257">
    <property type="term" value="F:3'-flap endonuclease activity"/>
    <property type="evidence" value="ECO:0007669"/>
    <property type="project" value="TreeGrafter"/>
</dbReference>
<organism evidence="15 16">
    <name type="scientific">Hymenolepis diminuta</name>
    <name type="common">Rat tapeworm</name>
    <dbReference type="NCBI Taxonomy" id="6216"/>
    <lineage>
        <taxon>Eukaryota</taxon>
        <taxon>Metazoa</taxon>
        <taxon>Spiralia</taxon>
        <taxon>Lophotrochozoa</taxon>
        <taxon>Platyhelminthes</taxon>
        <taxon>Cestoda</taxon>
        <taxon>Eucestoda</taxon>
        <taxon>Cyclophyllidea</taxon>
        <taxon>Hymenolepididae</taxon>
        <taxon>Hymenolepis</taxon>
    </lineage>
</organism>
<dbReference type="AlphaFoldDB" id="A0A564YIG5"/>
<reference evidence="15 16" key="1">
    <citation type="submission" date="2019-07" db="EMBL/GenBank/DDBJ databases">
        <authorList>
            <person name="Jastrzebski P J."/>
            <person name="Paukszto L."/>
            <person name="Jastrzebski P J."/>
        </authorList>
    </citation>
    <scope>NUCLEOTIDE SEQUENCE [LARGE SCALE GENOMIC DNA]</scope>
    <source>
        <strain evidence="15 16">WMS-il1</strain>
    </source>
</reference>
<dbReference type="InterPro" id="IPR011335">
    <property type="entry name" value="Restrct_endonuc-II-like"/>
</dbReference>
<keyword evidence="5 13" id="KW-0479">Metal-binding</keyword>
<dbReference type="PANTHER" id="PTHR13451:SF0">
    <property type="entry name" value="CROSSOVER JUNCTION ENDONUCLEASE MUS81"/>
    <property type="match status" value="1"/>
</dbReference>
<evidence type="ECO:0000256" key="4">
    <source>
        <dbReference type="ARBA" id="ARBA00022722"/>
    </source>
</evidence>
<dbReference type="EMBL" id="CABIJS010000222">
    <property type="protein sequence ID" value="VUZ46996.1"/>
    <property type="molecule type" value="Genomic_DNA"/>
</dbReference>
<keyword evidence="12 13" id="KW-0539">Nucleus</keyword>
<comment type="subunit">
    <text evidence="13">Interacts with EME1.</text>
</comment>
<keyword evidence="16" id="KW-1185">Reference proteome</keyword>
<dbReference type="Gene3D" id="3.40.50.10130">
    <property type="match status" value="1"/>
</dbReference>
<evidence type="ECO:0000256" key="5">
    <source>
        <dbReference type="ARBA" id="ARBA00022723"/>
    </source>
</evidence>
<comment type="cofactor">
    <cofactor evidence="1 13">
        <name>Mg(2+)</name>
        <dbReference type="ChEBI" id="CHEBI:18420"/>
    </cofactor>
</comment>
<protein>
    <recommendedName>
        <fullName evidence="13">Crossover junction endonuclease MUS81</fullName>
        <ecNumber evidence="13">3.1.22.-</ecNumber>
    </recommendedName>
</protein>
<dbReference type="GO" id="GO:0005634">
    <property type="term" value="C:nucleus"/>
    <property type="evidence" value="ECO:0007669"/>
    <property type="project" value="UniProtKB-SubCell"/>
</dbReference>
<dbReference type="SUPFAM" id="SSF52980">
    <property type="entry name" value="Restriction endonuclease-like"/>
    <property type="match status" value="1"/>
</dbReference>
<evidence type="ECO:0000313" key="15">
    <source>
        <dbReference type="EMBL" id="VUZ46996.1"/>
    </source>
</evidence>
<keyword evidence="6 13" id="KW-0255">Endonuclease</keyword>
<keyword evidence="4 13" id="KW-0540">Nuclease</keyword>
<evidence type="ECO:0000256" key="9">
    <source>
        <dbReference type="ARBA" id="ARBA00022842"/>
    </source>
</evidence>
<gene>
    <name evidence="15" type="ORF">WMSIL1_LOCUS6375</name>
</gene>
<keyword evidence="8 13" id="KW-0378">Hydrolase</keyword>
<dbReference type="InterPro" id="IPR033309">
    <property type="entry name" value="Mus81"/>
</dbReference>
<evidence type="ECO:0000256" key="12">
    <source>
        <dbReference type="ARBA" id="ARBA00023242"/>
    </source>
</evidence>
<keyword evidence="9 13" id="KW-0460">Magnesium</keyword>
<evidence type="ECO:0000259" key="14">
    <source>
        <dbReference type="SMART" id="SM00891"/>
    </source>
</evidence>
<dbReference type="EC" id="3.1.22.-" evidence="13"/>
<evidence type="ECO:0000313" key="16">
    <source>
        <dbReference type="Proteomes" id="UP000321570"/>
    </source>
</evidence>
<dbReference type="GO" id="GO:0048476">
    <property type="term" value="C:Holliday junction resolvase complex"/>
    <property type="evidence" value="ECO:0007669"/>
    <property type="project" value="UniProtKB-UniRule"/>
</dbReference>